<dbReference type="EMBL" id="KZ559142">
    <property type="protein sequence ID" value="PLB37577.1"/>
    <property type="molecule type" value="Genomic_DNA"/>
</dbReference>
<dbReference type="PANTHER" id="PTHR19957:SF380">
    <property type="entry name" value="SYNTAXIN FAMILY PROTEIN"/>
    <property type="match status" value="1"/>
</dbReference>
<dbReference type="OrthoDB" id="10255013at2759"/>
<keyword evidence="2" id="KW-0472">Membrane</keyword>
<dbReference type="InterPro" id="IPR000727">
    <property type="entry name" value="T_SNARE_dom"/>
</dbReference>
<keyword evidence="2" id="KW-1133">Transmembrane helix</keyword>
<dbReference type="InterPro" id="IPR006011">
    <property type="entry name" value="Syntaxin_N"/>
</dbReference>
<name>A0A2I2FAC8_ASPCN</name>
<dbReference type="RefSeq" id="XP_024671589.1">
    <property type="nucleotide sequence ID" value="XM_024812862.1"/>
</dbReference>
<dbReference type="PROSITE" id="PS50192">
    <property type="entry name" value="T_SNARE"/>
    <property type="match status" value="1"/>
</dbReference>
<gene>
    <name evidence="4" type="ORF">BDW47DRAFT_106852</name>
</gene>
<feature type="domain" description="T-SNARE coiled-coil homology" evidence="3">
    <location>
        <begin position="214"/>
        <end position="276"/>
    </location>
</feature>
<evidence type="ECO:0000256" key="1">
    <source>
        <dbReference type="ARBA" id="ARBA00009063"/>
    </source>
</evidence>
<dbReference type="Gene3D" id="1.20.58.70">
    <property type="match status" value="1"/>
</dbReference>
<dbReference type="GO" id="GO:0000149">
    <property type="term" value="F:SNARE binding"/>
    <property type="evidence" value="ECO:0007669"/>
    <property type="project" value="TreeGrafter"/>
</dbReference>
<organism evidence="4 5">
    <name type="scientific">Aspergillus candidus</name>
    <dbReference type="NCBI Taxonomy" id="41067"/>
    <lineage>
        <taxon>Eukaryota</taxon>
        <taxon>Fungi</taxon>
        <taxon>Dikarya</taxon>
        <taxon>Ascomycota</taxon>
        <taxon>Pezizomycotina</taxon>
        <taxon>Eurotiomycetes</taxon>
        <taxon>Eurotiomycetidae</taxon>
        <taxon>Eurotiales</taxon>
        <taxon>Aspergillaceae</taxon>
        <taxon>Aspergillus</taxon>
        <taxon>Aspergillus subgen. Circumdati</taxon>
    </lineage>
</organism>
<dbReference type="PANTHER" id="PTHR19957">
    <property type="entry name" value="SYNTAXIN"/>
    <property type="match status" value="1"/>
</dbReference>
<dbReference type="SUPFAM" id="SSF47661">
    <property type="entry name" value="t-snare proteins"/>
    <property type="match status" value="1"/>
</dbReference>
<comment type="similarity">
    <text evidence="1">Belongs to the syntaxin family.</text>
</comment>
<accession>A0A2I2FAC8</accession>
<evidence type="ECO:0000313" key="4">
    <source>
        <dbReference type="EMBL" id="PLB37577.1"/>
    </source>
</evidence>
<dbReference type="GO" id="GO:0005484">
    <property type="term" value="F:SNAP receptor activity"/>
    <property type="evidence" value="ECO:0007669"/>
    <property type="project" value="TreeGrafter"/>
</dbReference>
<feature type="transmembrane region" description="Helical" evidence="2">
    <location>
        <begin position="288"/>
        <end position="308"/>
    </location>
</feature>
<dbReference type="GO" id="GO:0006906">
    <property type="term" value="P:vesicle fusion"/>
    <property type="evidence" value="ECO:0007669"/>
    <property type="project" value="TreeGrafter"/>
</dbReference>
<protein>
    <submittedName>
        <fullName evidence="4">t-SNARE</fullName>
    </submittedName>
</protein>
<dbReference type="GeneID" id="36520022"/>
<dbReference type="GO" id="GO:0012505">
    <property type="term" value="C:endomembrane system"/>
    <property type="evidence" value="ECO:0007669"/>
    <property type="project" value="TreeGrafter"/>
</dbReference>
<keyword evidence="5" id="KW-1185">Reference proteome</keyword>
<dbReference type="STRING" id="41067.A0A2I2FAC8"/>
<evidence type="ECO:0000259" key="3">
    <source>
        <dbReference type="PROSITE" id="PS50192"/>
    </source>
</evidence>
<dbReference type="GO" id="GO:0006886">
    <property type="term" value="P:intracellular protein transport"/>
    <property type="evidence" value="ECO:0007669"/>
    <property type="project" value="TreeGrafter"/>
</dbReference>
<dbReference type="InterPro" id="IPR045242">
    <property type="entry name" value="Syntaxin"/>
</dbReference>
<dbReference type="GO" id="GO:0031201">
    <property type="term" value="C:SNARE complex"/>
    <property type="evidence" value="ECO:0007669"/>
    <property type="project" value="TreeGrafter"/>
</dbReference>
<dbReference type="AlphaFoldDB" id="A0A2I2FAC8"/>
<dbReference type="InterPro" id="IPR010989">
    <property type="entry name" value="SNARE"/>
</dbReference>
<reference evidence="4 5" key="1">
    <citation type="submission" date="2017-12" db="EMBL/GenBank/DDBJ databases">
        <authorList>
            <consortium name="DOE Joint Genome Institute"/>
            <person name="Haridas S."/>
            <person name="Kjaerbolling I."/>
            <person name="Vesth T.C."/>
            <person name="Frisvad J.C."/>
            <person name="Nybo J.L."/>
            <person name="Theobald S."/>
            <person name="Kuo A."/>
            <person name="Bowyer P."/>
            <person name="Matsuda Y."/>
            <person name="Mondo S."/>
            <person name="Lyhne E.K."/>
            <person name="Kogle M.E."/>
            <person name="Clum A."/>
            <person name="Lipzen A."/>
            <person name="Salamov A."/>
            <person name="Ngan C.Y."/>
            <person name="Daum C."/>
            <person name="Chiniquy J."/>
            <person name="Barry K."/>
            <person name="LaButti K."/>
            <person name="Simmons B.A."/>
            <person name="Magnuson J.K."/>
            <person name="Mortensen U.H."/>
            <person name="Larsen T.O."/>
            <person name="Grigoriev I.V."/>
            <person name="Baker S.E."/>
            <person name="Andersen M.R."/>
            <person name="Nordberg H.P."/>
            <person name="Cantor M.N."/>
            <person name="Hua S.X."/>
        </authorList>
    </citation>
    <scope>NUCLEOTIDE SEQUENCE [LARGE SCALE GENOMIC DNA]</scope>
    <source>
        <strain evidence="4 5">CBS 102.13</strain>
    </source>
</reference>
<dbReference type="Proteomes" id="UP000234585">
    <property type="component" value="Unassembled WGS sequence"/>
</dbReference>
<dbReference type="Pfam" id="PF00804">
    <property type="entry name" value="Syntaxin"/>
    <property type="match status" value="1"/>
</dbReference>
<sequence length="318" mass="35541">MSYNDYGANQGGYGQYNPYGDQGGYGQNPYGQANTMEQGNGSYEMNQMGQQQPADPTALLNKCREINDGIADLRAKREGQLASAQNGLLDANTAKEDQVAHQGLDLIEDEVNNGFRYLRDLLKKVKQTPGSGDSRVQTQLDVTSRNLRREIEHYQRSQSDFKKRLREQVRRRYEIANPEATPEELDQGVDNVLMGQEQTFQVYGARTGQAHDARQAALERSTAIRKIEQDMMELGRLYQEVAELVHQQEPAVEQINQDSENVAGNVADANTQITHAIDSARRARKWKWYALLIVILIIAIVVGVAVGVTQANQSAKSN</sequence>
<evidence type="ECO:0000256" key="2">
    <source>
        <dbReference type="SAM" id="Phobius"/>
    </source>
</evidence>
<keyword evidence="2" id="KW-0812">Transmembrane</keyword>
<dbReference type="GO" id="GO:0005886">
    <property type="term" value="C:plasma membrane"/>
    <property type="evidence" value="ECO:0007669"/>
    <property type="project" value="TreeGrafter"/>
</dbReference>
<proteinExistence type="inferred from homology"/>
<dbReference type="GO" id="GO:0006887">
    <property type="term" value="P:exocytosis"/>
    <property type="evidence" value="ECO:0007669"/>
    <property type="project" value="TreeGrafter"/>
</dbReference>
<dbReference type="Pfam" id="PF05739">
    <property type="entry name" value="SNARE"/>
    <property type="match status" value="1"/>
</dbReference>
<evidence type="ECO:0000313" key="5">
    <source>
        <dbReference type="Proteomes" id="UP000234585"/>
    </source>
</evidence>
<dbReference type="GO" id="GO:0048278">
    <property type="term" value="P:vesicle docking"/>
    <property type="evidence" value="ECO:0007669"/>
    <property type="project" value="TreeGrafter"/>
</dbReference>